<dbReference type="InterPro" id="IPR012337">
    <property type="entry name" value="RNaseH-like_sf"/>
</dbReference>
<sequence>MSPGRRTVAFDGLNSLRVPDTDRNRAWLGRIKYRMGFAGYPTLRLQALVETGTRGLIGAAVASATDGDEAALARRLLGHLTPGMLVLLDRAYDANGFLSEIACTGARFLARAKATRNPIVIACLPDGSFLSRLDGLTVRIIDAELTMTGTDGTRIHDRYRLITTLLDHRHDPADALIRLYHERWEIETAFLALRHTILTGHVLRSGDQPGIEQEVWALLLVHQL</sequence>
<evidence type="ECO:0000313" key="3">
    <source>
        <dbReference type="Proteomes" id="UP000812013"/>
    </source>
</evidence>
<organism evidence="2 3">
    <name type="scientific">Streptomyces bambusae</name>
    <dbReference type="NCBI Taxonomy" id="1550616"/>
    <lineage>
        <taxon>Bacteria</taxon>
        <taxon>Bacillati</taxon>
        <taxon>Actinomycetota</taxon>
        <taxon>Actinomycetes</taxon>
        <taxon>Kitasatosporales</taxon>
        <taxon>Streptomycetaceae</taxon>
        <taxon>Streptomyces</taxon>
    </lineage>
</organism>
<dbReference type="SUPFAM" id="SSF53098">
    <property type="entry name" value="Ribonuclease H-like"/>
    <property type="match status" value="1"/>
</dbReference>
<reference evidence="2 3" key="1">
    <citation type="submission" date="2019-12" db="EMBL/GenBank/DDBJ databases">
        <title>Genome sequence of Streptomyces bambusae.</title>
        <authorList>
            <person name="Bansal K."/>
            <person name="Choksket S."/>
            <person name="Korpole S."/>
            <person name="Patil P.B."/>
        </authorList>
    </citation>
    <scope>NUCLEOTIDE SEQUENCE [LARGE SCALE GENOMIC DNA]</scope>
    <source>
        <strain evidence="2 3">SK60</strain>
    </source>
</reference>
<name>A0ABS6ZIZ7_9ACTN</name>
<gene>
    <name evidence="2" type="ORF">GPJ59_36465</name>
</gene>
<dbReference type="RefSeq" id="WP_308120706.1">
    <property type="nucleotide sequence ID" value="NZ_WTFF01000677.1"/>
</dbReference>
<accession>A0ABS6ZIZ7</accession>
<comment type="caution">
    <text evidence="2">The sequence shown here is derived from an EMBL/GenBank/DDBJ whole genome shotgun (WGS) entry which is preliminary data.</text>
</comment>
<dbReference type="Pfam" id="PF01609">
    <property type="entry name" value="DDE_Tnp_1"/>
    <property type="match status" value="1"/>
</dbReference>
<feature type="domain" description="Transposase IS4-like" evidence="1">
    <location>
        <begin position="15"/>
        <end position="222"/>
    </location>
</feature>
<keyword evidence="3" id="KW-1185">Reference proteome</keyword>
<evidence type="ECO:0000259" key="1">
    <source>
        <dbReference type="Pfam" id="PF01609"/>
    </source>
</evidence>
<evidence type="ECO:0000313" key="2">
    <source>
        <dbReference type="EMBL" id="MBW5487158.1"/>
    </source>
</evidence>
<feature type="non-terminal residue" evidence="2">
    <location>
        <position position="224"/>
    </location>
</feature>
<protein>
    <submittedName>
        <fullName evidence="2">Transposase</fullName>
    </submittedName>
</protein>
<proteinExistence type="predicted"/>
<dbReference type="Proteomes" id="UP000812013">
    <property type="component" value="Unassembled WGS sequence"/>
</dbReference>
<dbReference type="EMBL" id="WTFF01000677">
    <property type="protein sequence ID" value="MBW5487158.1"/>
    <property type="molecule type" value="Genomic_DNA"/>
</dbReference>
<dbReference type="InterPro" id="IPR002559">
    <property type="entry name" value="Transposase_11"/>
</dbReference>